<keyword evidence="8 11" id="KW-0472">Membrane</keyword>
<dbReference type="AlphaFoldDB" id="A0A9N9XD83"/>
<accession>A0A9N9XD83</accession>
<keyword evidence="5" id="KW-0999">Mitochondrion inner membrane</keyword>
<dbReference type="GO" id="GO:0005743">
    <property type="term" value="C:mitochondrial inner membrane"/>
    <property type="evidence" value="ECO:0007669"/>
    <property type="project" value="UniProtKB-SubCell"/>
</dbReference>
<dbReference type="PANTHER" id="PTHR21382:SF1">
    <property type="entry name" value="NADH DEHYDROGENASE [UBIQUINONE] 1 ALPHA SUBCOMPLEX SUBUNIT 11"/>
    <property type="match status" value="1"/>
</dbReference>
<evidence type="ECO:0000256" key="9">
    <source>
        <dbReference type="ARBA" id="ARBA00030608"/>
    </source>
</evidence>
<dbReference type="Proteomes" id="UP001153709">
    <property type="component" value="Chromosome 5"/>
</dbReference>
<dbReference type="GO" id="GO:0006120">
    <property type="term" value="P:mitochondrial electron transport, NADH to ubiquinone"/>
    <property type="evidence" value="ECO:0007669"/>
    <property type="project" value="InterPro"/>
</dbReference>
<evidence type="ECO:0000313" key="12">
    <source>
        <dbReference type="EMBL" id="CAG9834860.1"/>
    </source>
</evidence>
<evidence type="ECO:0000256" key="6">
    <source>
        <dbReference type="ARBA" id="ARBA00022989"/>
    </source>
</evidence>
<feature type="transmembrane region" description="Helical" evidence="11">
    <location>
        <begin position="60"/>
        <end position="78"/>
    </location>
</feature>
<evidence type="ECO:0000256" key="7">
    <source>
        <dbReference type="ARBA" id="ARBA00023128"/>
    </source>
</evidence>
<feature type="transmembrane region" description="Helical" evidence="11">
    <location>
        <begin position="90"/>
        <end position="107"/>
    </location>
</feature>
<evidence type="ECO:0000256" key="1">
    <source>
        <dbReference type="ARBA" id="ARBA00004292"/>
    </source>
</evidence>
<evidence type="ECO:0000313" key="13">
    <source>
        <dbReference type="Proteomes" id="UP001153709"/>
    </source>
</evidence>
<organism evidence="12 13">
    <name type="scientific">Diabrotica balteata</name>
    <name type="common">Banded cucumber beetle</name>
    <dbReference type="NCBI Taxonomy" id="107213"/>
    <lineage>
        <taxon>Eukaryota</taxon>
        <taxon>Metazoa</taxon>
        <taxon>Ecdysozoa</taxon>
        <taxon>Arthropoda</taxon>
        <taxon>Hexapoda</taxon>
        <taxon>Insecta</taxon>
        <taxon>Pterygota</taxon>
        <taxon>Neoptera</taxon>
        <taxon>Endopterygota</taxon>
        <taxon>Coleoptera</taxon>
        <taxon>Polyphaga</taxon>
        <taxon>Cucujiformia</taxon>
        <taxon>Chrysomeloidea</taxon>
        <taxon>Chrysomelidae</taxon>
        <taxon>Galerucinae</taxon>
        <taxon>Diabroticina</taxon>
        <taxon>Diabroticites</taxon>
        <taxon>Diabrotica</taxon>
    </lineage>
</organism>
<sequence>MSQTKEIKTYSYFDTPDGHDVLEKFWCVMKPASLTAFGIGTIDVVAWSHPKGYLPTLGRYAYMGFPIVGASAAFVLVTNASASLRKKDDNWNWFIGGFSAGSVLGAWKRHAMIGFNCGMFFGILAVCRKIMADNNWEVTPSVTPVATQNAWNYDFTLTKERPGNWTTGRD</sequence>
<evidence type="ECO:0000256" key="2">
    <source>
        <dbReference type="ARBA" id="ARBA00008699"/>
    </source>
</evidence>
<evidence type="ECO:0000256" key="4">
    <source>
        <dbReference type="ARBA" id="ARBA00022692"/>
    </source>
</evidence>
<evidence type="ECO:0000256" key="10">
    <source>
        <dbReference type="ARBA" id="ARBA00031497"/>
    </source>
</evidence>
<evidence type="ECO:0000256" key="11">
    <source>
        <dbReference type="SAM" id="Phobius"/>
    </source>
</evidence>
<dbReference type="EMBL" id="OU898280">
    <property type="protein sequence ID" value="CAG9834860.1"/>
    <property type="molecule type" value="Genomic_DNA"/>
</dbReference>
<dbReference type="PANTHER" id="PTHR21382">
    <property type="entry name" value="NADH-UBIQUINONE OXIDOREDUCTASE SUBUNIT"/>
    <property type="match status" value="1"/>
</dbReference>
<comment type="similarity">
    <text evidence="2">Belongs to the complex I NDUFA11 subunit family.</text>
</comment>
<keyword evidence="4 11" id="KW-0812">Transmembrane</keyword>
<protein>
    <recommendedName>
        <fullName evidence="3">NADH dehydrogenase [ubiquinone] 1 alpha subcomplex subunit 11</fullName>
    </recommendedName>
    <alternativeName>
        <fullName evidence="9">Complex I-B14.7</fullName>
    </alternativeName>
    <alternativeName>
        <fullName evidence="10">NADH-ubiquinone oxidoreductase subunit B14.7</fullName>
    </alternativeName>
</protein>
<evidence type="ECO:0000256" key="5">
    <source>
        <dbReference type="ARBA" id="ARBA00022792"/>
    </source>
</evidence>
<reference evidence="12" key="1">
    <citation type="submission" date="2022-01" db="EMBL/GenBank/DDBJ databases">
        <authorList>
            <person name="King R."/>
        </authorList>
    </citation>
    <scope>NUCLEOTIDE SEQUENCE</scope>
</reference>
<keyword evidence="7" id="KW-0496">Mitochondrion</keyword>
<dbReference type="OrthoDB" id="1913277at2759"/>
<gene>
    <name evidence="12" type="ORF">DIABBA_LOCUS8120</name>
</gene>
<name>A0A9N9XD83_DIABA</name>
<evidence type="ECO:0000256" key="3">
    <source>
        <dbReference type="ARBA" id="ARBA00018191"/>
    </source>
</evidence>
<keyword evidence="6 11" id="KW-1133">Transmembrane helix</keyword>
<proteinExistence type="inferred from homology"/>
<dbReference type="InterPro" id="IPR039205">
    <property type="entry name" value="NDUFA11"/>
</dbReference>
<dbReference type="GO" id="GO:0045271">
    <property type="term" value="C:respiratory chain complex I"/>
    <property type="evidence" value="ECO:0007669"/>
    <property type="project" value="InterPro"/>
</dbReference>
<keyword evidence="13" id="KW-1185">Reference proteome</keyword>
<comment type="subcellular location">
    <subcellularLocation>
        <location evidence="1">Mitochondrion inner membrane</location>
        <topology evidence="1">Multi-pass membrane protein</topology>
        <orientation evidence="1">Matrix side</orientation>
    </subcellularLocation>
</comment>
<evidence type="ECO:0000256" key="8">
    <source>
        <dbReference type="ARBA" id="ARBA00023136"/>
    </source>
</evidence>